<dbReference type="EMBL" id="UINC01110262">
    <property type="protein sequence ID" value="SVC77648.1"/>
    <property type="molecule type" value="Genomic_DNA"/>
</dbReference>
<organism evidence="1">
    <name type="scientific">marine metagenome</name>
    <dbReference type="NCBI Taxonomy" id="408172"/>
    <lineage>
        <taxon>unclassified sequences</taxon>
        <taxon>metagenomes</taxon>
        <taxon>ecological metagenomes</taxon>
    </lineage>
</organism>
<reference evidence="1" key="1">
    <citation type="submission" date="2018-05" db="EMBL/GenBank/DDBJ databases">
        <authorList>
            <person name="Lanie J.A."/>
            <person name="Ng W.-L."/>
            <person name="Kazmierczak K.M."/>
            <person name="Andrzejewski T.M."/>
            <person name="Davidsen T.M."/>
            <person name="Wayne K.J."/>
            <person name="Tettelin H."/>
            <person name="Glass J.I."/>
            <person name="Rusch D."/>
            <person name="Podicherti R."/>
            <person name="Tsui H.-C.T."/>
            <person name="Winkler M.E."/>
        </authorList>
    </citation>
    <scope>NUCLEOTIDE SEQUENCE</scope>
</reference>
<name>A0A382PYE3_9ZZZZ</name>
<gene>
    <name evidence="1" type="ORF">METZ01_LOCUS330502</name>
</gene>
<sequence>MAAQIFWLYLPSLFVHHNEPTFPKML</sequence>
<proteinExistence type="predicted"/>
<dbReference type="AlphaFoldDB" id="A0A382PYE3"/>
<protein>
    <submittedName>
        <fullName evidence="1">Uncharacterized protein</fullName>
    </submittedName>
</protein>
<evidence type="ECO:0000313" key="1">
    <source>
        <dbReference type="EMBL" id="SVC77648.1"/>
    </source>
</evidence>
<accession>A0A382PYE3</accession>
<feature type="non-terminal residue" evidence="1">
    <location>
        <position position="26"/>
    </location>
</feature>